<reference evidence="1" key="1">
    <citation type="submission" date="2020-03" db="EMBL/GenBank/DDBJ databases">
        <title>The deep terrestrial virosphere.</title>
        <authorList>
            <person name="Holmfeldt K."/>
            <person name="Nilsson E."/>
            <person name="Simone D."/>
            <person name="Lopez-Fernandez M."/>
            <person name="Wu X."/>
            <person name="de Brujin I."/>
            <person name="Lundin D."/>
            <person name="Andersson A."/>
            <person name="Bertilsson S."/>
            <person name="Dopson M."/>
        </authorList>
    </citation>
    <scope>NUCLEOTIDE SEQUENCE</scope>
    <source>
        <strain evidence="1">MM415B03862</strain>
    </source>
</reference>
<gene>
    <name evidence="1" type="ORF">MM415B03862_0006</name>
</gene>
<evidence type="ECO:0000313" key="1">
    <source>
        <dbReference type="EMBL" id="QJA94405.1"/>
    </source>
</evidence>
<accession>A0A6M3LNY4</accession>
<protein>
    <submittedName>
        <fullName evidence="1">Uncharacterized protein</fullName>
    </submittedName>
</protein>
<proteinExistence type="predicted"/>
<sequence length="133" mass="15570">MIEVNPFFNLPCQYNPAVKCIVINQCTNLDELTCLQGQILRLNKELYELKRRRVARHDKMSLKWRDSAFYTKKRFRILTEWLKKHDIKYPSMVEAEKELHSHEEIHGSTQVITITTPNANPDATFAEPSNPPS</sequence>
<organism evidence="1">
    <name type="scientific">viral metagenome</name>
    <dbReference type="NCBI Taxonomy" id="1070528"/>
    <lineage>
        <taxon>unclassified sequences</taxon>
        <taxon>metagenomes</taxon>
        <taxon>organismal metagenomes</taxon>
    </lineage>
</organism>
<dbReference type="EMBL" id="MT143229">
    <property type="protein sequence ID" value="QJA94405.1"/>
    <property type="molecule type" value="Genomic_DNA"/>
</dbReference>
<name>A0A6M3LNY4_9ZZZZ</name>
<dbReference type="AlphaFoldDB" id="A0A6M3LNY4"/>